<accession>A0A8C7UAL9</accession>
<protein>
    <submittedName>
        <fullName evidence="4">Uncharacterized protein</fullName>
    </submittedName>
</protein>
<dbReference type="Pfam" id="PF12020">
    <property type="entry name" value="TAFA"/>
    <property type="match status" value="1"/>
</dbReference>
<reference evidence="4" key="3">
    <citation type="submission" date="2025-09" db="UniProtKB">
        <authorList>
            <consortium name="Ensembl"/>
        </authorList>
    </citation>
    <scope>IDENTIFICATION</scope>
</reference>
<comment type="similarity">
    <text evidence="1">Belongs to the TAFA family.</text>
</comment>
<dbReference type="PANTHER" id="PTHR31770">
    <property type="entry name" value="CHEMOKINE-LIKE PROTEIN TAFA FAMILY MEMBER"/>
    <property type="match status" value="1"/>
</dbReference>
<dbReference type="InterPro" id="IPR051743">
    <property type="entry name" value="TAFA_chemokine-like"/>
</dbReference>
<feature type="signal peptide" evidence="3">
    <location>
        <begin position="1"/>
        <end position="31"/>
    </location>
</feature>
<organism evidence="4 5">
    <name type="scientific">Oncorhynchus mykiss</name>
    <name type="common">Rainbow trout</name>
    <name type="synonym">Salmo gairdneri</name>
    <dbReference type="NCBI Taxonomy" id="8022"/>
    <lineage>
        <taxon>Eukaryota</taxon>
        <taxon>Metazoa</taxon>
        <taxon>Chordata</taxon>
        <taxon>Craniata</taxon>
        <taxon>Vertebrata</taxon>
        <taxon>Euteleostomi</taxon>
        <taxon>Actinopterygii</taxon>
        <taxon>Neopterygii</taxon>
        <taxon>Teleostei</taxon>
        <taxon>Protacanthopterygii</taxon>
        <taxon>Salmoniformes</taxon>
        <taxon>Salmonidae</taxon>
        <taxon>Salmoninae</taxon>
        <taxon>Oncorhynchus</taxon>
    </lineage>
</organism>
<feature type="chain" id="PRO_5035441509" evidence="3">
    <location>
        <begin position="32"/>
        <end position="157"/>
    </location>
</feature>
<reference evidence="4" key="2">
    <citation type="submission" date="2025-08" db="UniProtKB">
        <authorList>
            <consortium name="Ensembl"/>
        </authorList>
    </citation>
    <scope>IDENTIFICATION</scope>
</reference>
<dbReference type="InterPro" id="IPR020350">
    <property type="entry name" value="Chemokine-like_TAFA"/>
</dbReference>
<dbReference type="GeneTree" id="ENSGT00940000155644"/>
<dbReference type="PANTHER" id="PTHR31770:SF7">
    <property type="entry name" value="CHEMOKINE-LIKE PROTEIN TAFA-4"/>
    <property type="match status" value="1"/>
</dbReference>
<dbReference type="GO" id="GO:0048018">
    <property type="term" value="F:receptor ligand activity"/>
    <property type="evidence" value="ECO:0007669"/>
    <property type="project" value="TreeGrafter"/>
</dbReference>
<reference evidence="4" key="1">
    <citation type="submission" date="2020-07" db="EMBL/GenBank/DDBJ databases">
        <title>A long reads based de novo assembly of the rainbow trout Arlee double haploid line genome.</title>
        <authorList>
            <person name="Gao G."/>
            <person name="Palti Y."/>
        </authorList>
    </citation>
    <scope>NUCLEOTIDE SEQUENCE [LARGE SCALE GENOMIC DNA]</scope>
</reference>
<proteinExistence type="inferred from homology"/>
<keyword evidence="2 3" id="KW-0732">Signal</keyword>
<dbReference type="Ensembl" id="ENSOMYT00000101261.2">
    <property type="protein sequence ID" value="ENSOMYP00000093102.2"/>
    <property type="gene ID" value="ENSOMYG00000042664.2"/>
</dbReference>
<dbReference type="Proteomes" id="UP000694395">
    <property type="component" value="Chromosome 9"/>
</dbReference>
<name>A0A8C7UAL9_ONCMY</name>
<evidence type="ECO:0000313" key="4">
    <source>
        <dbReference type="Ensembl" id="ENSOMYP00000093102.2"/>
    </source>
</evidence>
<dbReference type="AlphaFoldDB" id="A0A8C7UAL9"/>
<dbReference type="GO" id="GO:0005615">
    <property type="term" value="C:extracellular space"/>
    <property type="evidence" value="ECO:0007669"/>
    <property type="project" value="TreeGrafter"/>
</dbReference>
<evidence type="ECO:0000256" key="1">
    <source>
        <dbReference type="ARBA" id="ARBA00006101"/>
    </source>
</evidence>
<evidence type="ECO:0000256" key="3">
    <source>
        <dbReference type="SAM" id="SignalP"/>
    </source>
</evidence>
<evidence type="ECO:0000256" key="2">
    <source>
        <dbReference type="ARBA" id="ARBA00022729"/>
    </source>
</evidence>
<keyword evidence="5" id="KW-1185">Reference proteome</keyword>
<sequence>MKVISWEMAWPVHWGGLLLCIVILYCQPVSTGNHSPLGQSGSSQVKTGTFEVVDAHHCCNKNKIEERSQTVKCSCFPGQVAGKTRAMPSCVEASIMLQKWWLLPDLNGWSCSSGNKVKTTKVSLCEGTAKEIKLRTLNSCIITIQLEGNETNLFRKQ</sequence>
<evidence type="ECO:0000313" key="5">
    <source>
        <dbReference type="Proteomes" id="UP000694395"/>
    </source>
</evidence>